<keyword evidence="4 10" id="KW-0863">Zinc-finger</keyword>
<dbReference type="GO" id="GO:0000978">
    <property type="term" value="F:RNA polymerase II cis-regulatory region sequence-specific DNA binding"/>
    <property type="evidence" value="ECO:0007669"/>
    <property type="project" value="TreeGrafter"/>
</dbReference>
<keyword evidence="5" id="KW-0862">Zinc</keyword>
<dbReference type="InterPro" id="IPR013087">
    <property type="entry name" value="Znf_C2H2_type"/>
</dbReference>
<feature type="region of interest" description="Disordered" evidence="11">
    <location>
        <begin position="636"/>
        <end position="655"/>
    </location>
</feature>
<gene>
    <name evidence="13" type="ORF">JRQ81_011603</name>
</gene>
<keyword evidence="14" id="KW-1185">Reference proteome</keyword>
<evidence type="ECO:0000256" key="10">
    <source>
        <dbReference type="PROSITE-ProRule" id="PRU00042"/>
    </source>
</evidence>
<evidence type="ECO:0000256" key="8">
    <source>
        <dbReference type="ARBA" id="ARBA00023163"/>
    </source>
</evidence>
<evidence type="ECO:0000313" key="14">
    <source>
        <dbReference type="Proteomes" id="UP001142489"/>
    </source>
</evidence>
<keyword evidence="2" id="KW-0479">Metal-binding</keyword>
<feature type="domain" description="C2H2-type" evidence="12">
    <location>
        <begin position="667"/>
        <end position="696"/>
    </location>
</feature>
<dbReference type="EMBL" id="JAPFRF010000023">
    <property type="protein sequence ID" value="KAJ7304080.1"/>
    <property type="molecule type" value="Genomic_DNA"/>
</dbReference>
<feature type="region of interest" description="Disordered" evidence="11">
    <location>
        <begin position="99"/>
        <end position="122"/>
    </location>
</feature>
<dbReference type="GO" id="GO:0001227">
    <property type="term" value="F:DNA-binding transcription repressor activity, RNA polymerase II-specific"/>
    <property type="evidence" value="ECO:0007669"/>
    <property type="project" value="TreeGrafter"/>
</dbReference>
<sequence length="789" mass="86009">MLPAAAPRAASRGKDRWLGLASGTAEAVAGMEVGAEIELTEDGTLEELPLHLENAKNCLSWESLDLSSSDDDGEAYFTFCLPVRRPSRPVQRLPVQRLPSPRLPAQRLPAPPPAAKPVAGKKRIPPLYPRPVRPIVPALPAAPVFGAYQCQKCLQVFMEEWHYCQHLEDHAQEEAQQRAAQARLRTHSLPRKLRCLECGQRFLRPEHFARHTKWHLKLVRKGIKVSHWKVSRRPSQVSFVYKPLGGDSGGESQPHVIGDGGLLVAQETARQPVTVQAATGVQKASKRKAPKHQKRKPAQGAQSQALVESSCPENSIAVLDGDLGLGLLQPWQKQEAVLEGQVAAALFPPAALNPENHIIIVDDGTEEALSVAPGHPHYAEVQAALFDSLGNANAGRPLFLRAEEPAALVDAQVSLSSLPLGGTKDQGAVASGWVGPNPGALFHTVLLQAEEPHATLVDSQAESGALQQVIIKTSEASPTLYLDPDTHLSSVDPSAFHFVPLRQDPQFVTVPCGNALALDQADPGAEGERAEEPQVAAFQFPSYLPNVYQQNKQLPPTVATSLSPKGSLVVRLVPGPSGDHPEVLDLEYDTGGGIPVASEPWEGTHARTGPDAYATEEAAEEENFIVVEIEGESHGQGFVVGPSHERPRRRKLRRTRKPKVRARVWRFKCPDCGVRYGRASQLRSHQKGPRRRGRSYLCECGAPFHGLLHLLRHQLQHLDEALFICATCGKSLKGHQGLARHGTCHPGPARFSCPCGVAFQRLTRYLWHHVRSQKPGLRVYTLSGFLPST</sequence>
<evidence type="ECO:0000256" key="2">
    <source>
        <dbReference type="ARBA" id="ARBA00022723"/>
    </source>
</evidence>
<dbReference type="Proteomes" id="UP001142489">
    <property type="component" value="Unassembled WGS sequence"/>
</dbReference>
<dbReference type="OrthoDB" id="9028103at2759"/>
<evidence type="ECO:0000256" key="11">
    <source>
        <dbReference type="SAM" id="MobiDB-lite"/>
    </source>
</evidence>
<dbReference type="SMART" id="SM00355">
    <property type="entry name" value="ZnF_C2H2"/>
    <property type="match status" value="5"/>
</dbReference>
<dbReference type="GO" id="GO:0008270">
    <property type="term" value="F:zinc ion binding"/>
    <property type="evidence" value="ECO:0007669"/>
    <property type="project" value="UniProtKB-KW"/>
</dbReference>
<feature type="region of interest" description="Disordered" evidence="11">
    <location>
        <begin position="276"/>
        <end position="307"/>
    </location>
</feature>
<organism evidence="13 14">
    <name type="scientific">Phrynocephalus forsythii</name>
    <dbReference type="NCBI Taxonomy" id="171643"/>
    <lineage>
        <taxon>Eukaryota</taxon>
        <taxon>Metazoa</taxon>
        <taxon>Chordata</taxon>
        <taxon>Craniata</taxon>
        <taxon>Vertebrata</taxon>
        <taxon>Euteleostomi</taxon>
        <taxon>Lepidosauria</taxon>
        <taxon>Squamata</taxon>
        <taxon>Bifurcata</taxon>
        <taxon>Unidentata</taxon>
        <taxon>Episquamata</taxon>
        <taxon>Toxicofera</taxon>
        <taxon>Iguania</taxon>
        <taxon>Acrodonta</taxon>
        <taxon>Agamidae</taxon>
        <taxon>Agaminae</taxon>
        <taxon>Phrynocephalus</taxon>
    </lineage>
</organism>
<dbReference type="PROSITE" id="PS50157">
    <property type="entry name" value="ZINC_FINGER_C2H2_2"/>
    <property type="match status" value="4"/>
</dbReference>
<evidence type="ECO:0000256" key="6">
    <source>
        <dbReference type="ARBA" id="ARBA00023015"/>
    </source>
</evidence>
<proteinExistence type="predicted"/>
<keyword evidence="9" id="KW-0539">Nucleus</keyword>
<reference evidence="13" key="1">
    <citation type="journal article" date="2023" name="DNA Res.">
        <title>Chromosome-level genome assembly of Phrynocephalus forsythii using third-generation DNA sequencing and Hi-C analysis.</title>
        <authorList>
            <person name="Qi Y."/>
            <person name="Zhao W."/>
            <person name="Zhao Y."/>
            <person name="Niu C."/>
            <person name="Cao S."/>
            <person name="Zhang Y."/>
        </authorList>
    </citation>
    <scope>NUCLEOTIDE SEQUENCE</scope>
    <source>
        <tissue evidence="13">Muscle</tissue>
    </source>
</reference>
<evidence type="ECO:0000256" key="7">
    <source>
        <dbReference type="ARBA" id="ARBA00023125"/>
    </source>
</evidence>
<evidence type="ECO:0000259" key="12">
    <source>
        <dbReference type="PROSITE" id="PS50157"/>
    </source>
</evidence>
<keyword evidence="6" id="KW-0805">Transcription regulation</keyword>
<keyword evidence="7" id="KW-0238">DNA-binding</keyword>
<feature type="domain" description="C2H2-type" evidence="12">
    <location>
        <begin position="723"/>
        <end position="750"/>
    </location>
</feature>
<keyword evidence="3" id="KW-0677">Repeat</keyword>
<dbReference type="PANTHER" id="PTHR24399">
    <property type="entry name" value="ZINC FINGER AND BTB DOMAIN-CONTAINING"/>
    <property type="match status" value="1"/>
</dbReference>
<evidence type="ECO:0000256" key="4">
    <source>
        <dbReference type="ARBA" id="ARBA00022771"/>
    </source>
</evidence>
<evidence type="ECO:0000256" key="5">
    <source>
        <dbReference type="ARBA" id="ARBA00022833"/>
    </source>
</evidence>
<evidence type="ECO:0000256" key="1">
    <source>
        <dbReference type="ARBA" id="ARBA00004123"/>
    </source>
</evidence>
<feature type="domain" description="C2H2-type" evidence="12">
    <location>
        <begin position="193"/>
        <end position="215"/>
    </location>
</feature>
<evidence type="ECO:0000313" key="13">
    <source>
        <dbReference type="EMBL" id="KAJ7304080.1"/>
    </source>
</evidence>
<evidence type="ECO:0000256" key="9">
    <source>
        <dbReference type="ARBA" id="ARBA00023242"/>
    </source>
</evidence>
<dbReference type="Pfam" id="PF00096">
    <property type="entry name" value="zf-C2H2"/>
    <property type="match status" value="1"/>
</dbReference>
<feature type="compositionally biased region" description="Basic residues" evidence="11">
    <location>
        <begin position="646"/>
        <end position="655"/>
    </location>
</feature>
<dbReference type="AlphaFoldDB" id="A0A9Q1AQ78"/>
<evidence type="ECO:0000256" key="3">
    <source>
        <dbReference type="ARBA" id="ARBA00022737"/>
    </source>
</evidence>
<accession>A0A9Q1AQ78</accession>
<dbReference type="Gene3D" id="3.30.160.60">
    <property type="entry name" value="Classic Zinc Finger"/>
    <property type="match status" value="3"/>
</dbReference>
<dbReference type="PROSITE" id="PS00028">
    <property type="entry name" value="ZINC_FINGER_C2H2_1"/>
    <property type="match status" value="3"/>
</dbReference>
<feature type="compositionally biased region" description="Low complexity" evidence="11">
    <location>
        <begin position="99"/>
        <end position="108"/>
    </location>
</feature>
<dbReference type="InterPro" id="IPR036236">
    <property type="entry name" value="Znf_C2H2_sf"/>
</dbReference>
<comment type="caution">
    <text evidence="13">The sequence shown here is derived from an EMBL/GenBank/DDBJ whole genome shotgun (WGS) entry which is preliminary data.</text>
</comment>
<dbReference type="GO" id="GO:0005654">
    <property type="term" value="C:nucleoplasm"/>
    <property type="evidence" value="ECO:0007669"/>
    <property type="project" value="TreeGrafter"/>
</dbReference>
<comment type="subcellular location">
    <subcellularLocation>
        <location evidence="1">Nucleus</location>
    </subcellularLocation>
</comment>
<feature type="compositionally biased region" description="Basic residues" evidence="11">
    <location>
        <begin position="284"/>
        <end position="297"/>
    </location>
</feature>
<dbReference type="SUPFAM" id="SSF57667">
    <property type="entry name" value="beta-beta-alpha zinc fingers"/>
    <property type="match status" value="2"/>
</dbReference>
<keyword evidence="8" id="KW-0804">Transcription</keyword>
<name>A0A9Q1AQ78_9SAUR</name>
<dbReference type="PANTHER" id="PTHR24399:SF23">
    <property type="entry name" value="C2H2-TYPE DOMAIN-CONTAINING PROTEIN"/>
    <property type="match status" value="1"/>
</dbReference>
<protein>
    <recommendedName>
        <fullName evidence="12">C2H2-type domain-containing protein</fullName>
    </recommendedName>
</protein>
<feature type="domain" description="C2H2-type" evidence="12">
    <location>
        <begin position="148"/>
        <end position="175"/>
    </location>
</feature>